<dbReference type="Proteomes" id="UP000605361">
    <property type="component" value="Unassembled WGS sequence"/>
</dbReference>
<comment type="caution">
    <text evidence="2">The sequence shown here is derived from an EMBL/GenBank/DDBJ whole genome shotgun (WGS) entry which is preliminary data.</text>
</comment>
<evidence type="ECO:0000313" key="2">
    <source>
        <dbReference type="EMBL" id="MBF8191272.1"/>
    </source>
</evidence>
<protein>
    <submittedName>
        <fullName evidence="2">Uncharacterized protein</fullName>
    </submittedName>
</protein>
<keyword evidence="3" id="KW-1185">Reference proteome</keyword>
<sequence length="228" mass="24223">MNAKEFAMFMPRSLIRLTVGAVAGYLFAVRPWHLRWGADDREVHGDMAGDDIVRVPQYQATRAVTVDAPPAAVWPWLVQLGGYTPGAAAPRPATSWVGPTDDPGTTPRDTAAWPGATEAGGSGAASAESQGLKAGDVLNPSPDGTGFVVEQVDPPHTLVLAMRGEDAAVSSSISLREVDGGTRLVCRVRIRAQPGLRGTTYLATMDVGDFLSMRRQLLTIKSRAESSR</sequence>
<feature type="compositionally biased region" description="Low complexity" evidence="1">
    <location>
        <begin position="98"/>
        <end position="117"/>
    </location>
</feature>
<evidence type="ECO:0000256" key="1">
    <source>
        <dbReference type="SAM" id="MobiDB-lite"/>
    </source>
</evidence>
<gene>
    <name evidence="2" type="ORF">ITP53_37350</name>
</gene>
<reference evidence="2" key="1">
    <citation type="submission" date="2020-11" db="EMBL/GenBank/DDBJ databases">
        <title>Whole-genome analyses of Nonomuraea sp. K274.</title>
        <authorList>
            <person name="Veyisoglu A."/>
        </authorList>
    </citation>
    <scope>NUCLEOTIDE SEQUENCE</scope>
    <source>
        <strain evidence="2">K274</strain>
    </source>
</reference>
<dbReference type="SUPFAM" id="SSF55961">
    <property type="entry name" value="Bet v1-like"/>
    <property type="match status" value="1"/>
</dbReference>
<proteinExistence type="predicted"/>
<dbReference type="RefSeq" id="WP_195900179.1">
    <property type="nucleotide sequence ID" value="NZ_JADOGI010000153.1"/>
</dbReference>
<dbReference type="AlphaFoldDB" id="A0A931F347"/>
<feature type="region of interest" description="Disordered" evidence="1">
    <location>
        <begin position="90"/>
        <end position="129"/>
    </location>
</feature>
<name>A0A931F347_9ACTN</name>
<dbReference type="EMBL" id="JADOGI010000153">
    <property type="protein sequence ID" value="MBF8191272.1"/>
    <property type="molecule type" value="Genomic_DNA"/>
</dbReference>
<evidence type="ECO:0000313" key="3">
    <source>
        <dbReference type="Proteomes" id="UP000605361"/>
    </source>
</evidence>
<dbReference type="InterPro" id="IPR023393">
    <property type="entry name" value="START-like_dom_sf"/>
</dbReference>
<organism evidence="2 3">
    <name type="scientific">Nonomuraea cypriaca</name>
    <dbReference type="NCBI Taxonomy" id="1187855"/>
    <lineage>
        <taxon>Bacteria</taxon>
        <taxon>Bacillati</taxon>
        <taxon>Actinomycetota</taxon>
        <taxon>Actinomycetes</taxon>
        <taxon>Streptosporangiales</taxon>
        <taxon>Streptosporangiaceae</taxon>
        <taxon>Nonomuraea</taxon>
    </lineage>
</organism>
<dbReference type="Gene3D" id="3.30.530.20">
    <property type="match status" value="1"/>
</dbReference>
<accession>A0A931F347</accession>